<name>A0A444U631_ACIRT</name>
<dbReference type="Pfam" id="PF20309">
    <property type="entry name" value="DRHyd-ASK"/>
    <property type="match status" value="1"/>
</dbReference>
<feature type="region of interest" description="Disordered" evidence="6">
    <location>
        <begin position="866"/>
        <end position="942"/>
    </location>
</feature>
<keyword evidence="3" id="KW-0547">Nucleotide-binding</keyword>
<dbReference type="GO" id="GO:0033554">
    <property type="term" value="P:cellular response to stress"/>
    <property type="evidence" value="ECO:0007669"/>
    <property type="project" value="TreeGrafter"/>
</dbReference>
<feature type="compositionally biased region" description="Polar residues" evidence="6">
    <location>
        <begin position="889"/>
        <end position="899"/>
    </location>
</feature>
<dbReference type="PANTHER" id="PTHR11584:SF332">
    <property type="entry name" value="MITOGEN-ACTIVATED PROTEIN KINASE KINASE KINASE 5"/>
    <property type="match status" value="1"/>
</dbReference>
<dbReference type="SUPFAM" id="SSF56112">
    <property type="entry name" value="Protein kinase-like (PK-like)"/>
    <property type="match status" value="1"/>
</dbReference>
<dbReference type="Pfam" id="PF13281">
    <property type="entry name" value="MAP3K_TRAF_bd"/>
    <property type="match status" value="1"/>
</dbReference>
<dbReference type="Gene3D" id="1.10.510.10">
    <property type="entry name" value="Transferase(Phosphotransferase) domain 1"/>
    <property type="match status" value="1"/>
</dbReference>
<reference evidence="8 9" key="1">
    <citation type="submission" date="2019-01" db="EMBL/GenBank/DDBJ databases">
        <title>Draft Genome and Complete Hox-Cluster Characterization of the Sterlet Sturgeon (Acipenser ruthenus).</title>
        <authorList>
            <person name="Wei Q."/>
        </authorList>
    </citation>
    <scope>NUCLEOTIDE SEQUENCE [LARGE SCALE GENOMIC DNA]</scope>
    <source>
        <strain evidence="8">WHYD16114868_AA</strain>
        <tissue evidence="8">Blood</tissue>
    </source>
</reference>
<evidence type="ECO:0000256" key="2">
    <source>
        <dbReference type="ARBA" id="ARBA00022679"/>
    </source>
</evidence>
<dbReference type="GO" id="GO:0046872">
    <property type="term" value="F:metal ion binding"/>
    <property type="evidence" value="ECO:0007669"/>
    <property type="project" value="UniProtKB-KW"/>
</dbReference>
<dbReference type="InterPro" id="IPR000719">
    <property type="entry name" value="Prot_kinase_dom"/>
</dbReference>
<dbReference type="PROSITE" id="PS00108">
    <property type="entry name" value="PROTEIN_KINASE_ST"/>
    <property type="match status" value="1"/>
</dbReference>
<feature type="compositionally biased region" description="Low complexity" evidence="6">
    <location>
        <begin position="902"/>
        <end position="915"/>
    </location>
</feature>
<proteinExistence type="predicted"/>
<evidence type="ECO:0000259" key="7">
    <source>
        <dbReference type="PROSITE" id="PS50011"/>
    </source>
</evidence>
<organism evidence="8 9">
    <name type="scientific">Acipenser ruthenus</name>
    <name type="common">Sterlet sturgeon</name>
    <dbReference type="NCBI Taxonomy" id="7906"/>
    <lineage>
        <taxon>Eukaryota</taxon>
        <taxon>Metazoa</taxon>
        <taxon>Chordata</taxon>
        <taxon>Craniata</taxon>
        <taxon>Vertebrata</taxon>
        <taxon>Euteleostomi</taxon>
        <taxon>Actinopterygii</taxon>
        <taxon>Chondrostei</taxon>
        <taxon>Acipenseriformes</taxon>
        <taxon>Acipenseridae</taxon>
        <taxon>Acipenser</taxon>
    </lineage>
</organism>
<comment type="caution">
    <text evidence="8">The sequence shown here is derived from an EMBL/GenBank/DDBJ whole genome shotgun (WGS) entry which is preliminary data.</text>
</comment>
<feature type="domain" description="Protein kinase" evidence="7">
    <location>
        <begin position="360"/>
        <end position="640"/>
    </location>
</feature>
<dbReference type="InterPro" id="IPR025136">
    <property type="entry name" value="MAP3K_TRAF-bd"/>
</dbReference>
<protein>
    <submittedName>
        <fullName evidence="8">Mitogen-activated protein kinase kinase kinase 5</fullName>
    </submittedName>
</protein>
<evidence type="ECO:0000256" key="3">
    <source>
        <dbReference type="ARBA" id="ARBA00022741"/>
    </source>
</evidence>
<dbReference type="EMBL" id="SCEB01215239">
    <property type="protein sequence ID" value="RXM30611.1"/>
    <property type="molecule type" value="Genomic_DNA"/>
</dbReference>
<dbReference type="InterPro" id="IPR008271">
    <property type="entry name" value="Ser/Thr_kinase_AS"/>
</dbReference>
<keyword evidence="2" id="KW-0808">Transferase</keyword>
<keyword evidence="9" id="KW-1185">Reference proteome</keyword>
<dbReference type="Proteomes" id="UP000289886">
    <property type="component" value="Unassembled WGS sequence"/>
</dbReference>
<gene>
    <name evidence="8" type="ORF">EOD39_1911</name>
</gene>
<dbReference type="Pfam" id="PF00069">
    <property type="entry name" value="Pkinase"/>
    <property type="match status" value="1"/>
</dbReference>
<sequence length="987" mass="111342">MHAAENMALQCLKEACDNGGTTLEILHFGKLDFGETNVLDRFYNAVQAFLSMVLTVCMQVFRNCNEYMYNHSELFNSQDLIVCKSCTGNYNFIPYMVTPHNKVYCCESSLMKGLTELMQPSFEMLLGPICMPLVDRFTQLLKVSQASCCQYFRESILNDIRKARELYTGVELAAELARIRQRLDNVECLSADIVINLLLSYRDIQDYGSIVQLVETLEELPTVDLVSHPHVKFHYGFALNRRNLPGDREKAIAIMLPLVQSDQQVASDMYCLVGRIYKDMFLDSHFTDLESRDNGAYWYKRGFESEPTLHSGINYAVLLLAAGHHFDKSFELRKVGVKLSSLLGKKGSLEKLQSYWDVGFFLGASILANDNQRVIQASEKLFKLKAPIWYLCSLVETILIYQQFKEQNIEQPNPKQELMDFWMDFLVEATKKELSLVRFPVLILEPTKVYQPSYLSINNEAEEKTVSIWHVVPDDKNNEQTIGFYTKQILEGLKYLHDNQIAHRDIKGDNVLINTYSGVLKISDFGTSKRLAGLNPCTETFTGTLQYMAPEIIDKGPRGYSKPADIWSLGCTIIEMATGKPPFYELGEPQAAMFKVGMFKIHPEIPESMSLEAKAFILRCFEPDPDKRATAGDLLTDEFLTVTSRKRRTQNKFTEYLRSISLPVPVVVEDTSSSSEYDSVSPDTDLKADPFVFKPRVKCFSEKDVKGSRSLFLGAPPSPEEKDTGFFMLKKDSERRSTLHKILTEDQDKVVKNLVEALAQGSEEIILKQEHISTLVVSLREFVRTTDRKIIANTLSRLKLELDFDSHAISQLQVVLFGFQDAVNKVLRNHNIKPHWMFALDNIIRKAVQTAITILVPELRPHFSLASESDAADQDDAEDDLDPHDDTRNQSGQRQSAANDDTVPTSGVSTLSSTVSHDDSHTAQRSVTGGIAGEGKGVSKHPASEEECCASCGTLSWNLERTPGNNLTCGMFLSWKQASIKSEIVFS</sequence>
<dbReference type="InterPro" id="IPR011009">
    <property type="entry name" value="Kinase-like_dom_sf"/>
</dbReference>
<evidence type="ECO:0000256" key="5">
    <source>
        <dbReference type="ARBA" id="ARBA00022840"/>
    </source>
</evidence>
<evidence type="ECO:0000256" key="4">
    <source>
        <dbReference type="ARBA" id="ARBA00022777"/>
    </source>
</evidence>
<evidence type="ECO:0000313" key="8">
    <source>
        <dbReference type="EMBL" id="RXM30611.1"/>
    </source>
</evidence>
<dbReference type="SMART" id="SM00220">
    <property type="entry name" value="S_TKc"/>
    <property type="match status" value="1"/>
</dbReference>
<evidence type="ECO:0000256" key="1">
    <source>
        <dbReference type="ARBA" id="ARBA00022527"/>
    </source>
</evidence>
<keyword evidence="4 8" id="KW-0418">Kinase</keyword>
<dbReference type="GO" id="GO:0004709">
    <property type="term" value="F:MAP kinase kinase kinase activity"/>
    <property type="evidence" value="ECO:0007669"/>
    <property type="project" value="TreeGrafter"/>
</dbReference>
<keyword evidence="1" id="KW-0723">Serine/threonine-protein kinase</keyword>
<feature type="compositionally biased region" description="Acidic residues" evidence="6">
    <location>
        <begin position="870"/>
        <end position="883"/>
    </location>
</feature>
<keyword evidence="5" id="KW-0067">ATP-binding</keyword>
<dbReference type="Pfam" id="PF20302">
    <property type="entry name" value="HisK-N-like"/>
    <property type="match status" value="1"/>
</dbReference>
<dbReference type="PROSITE" id="PS50011">
    <property type="entry name" value="PROTEIN_KINASE_DOM"/>
    <property type="match status" value="1"/>
</dbReference>
<accession>A0A444U631</accession>
<evidence type="ECO:0000313" key="9">
    <source>
        <dbReference type="Proteomes" id="UP000289886"/>
    </source>
</evidence>
<dbReference type="GO" id="GO:0005524">
    <property type="term" value="F:ATP binding"/>
    <property type="evidence" value="ECO:0007669"/>
    <property type="project" value="UniProtKB-KW"/>
</dbReference>
<evidence type="ECO:0000256" key="6">
    <source>
        <dbReference type="SAM" id="MobiDB-lite"/>
    </source>
</evidence>
<dbReference type="InterPro" id="IPR046872">
    <property type="entry name" value="DRHyd-ASK"/>
</dbReference>
<dbReference type="PANTHER" id="PTHR11584">
    <property type="entry name" value="SERINE/THREONINE PROTEIN KINASE"/>
    <property type="match status" value="1"/>
</dbReference>
<dbReference type="FunFam" id="1.10.510.10:FF:000054">
    <property type="entry name" value="Mitogen-activated protein kinase kinase kinase 5"/>
    <property type="match status" value="1"/>
</dbReference>
<dbReference type="AlphaFoldDB" id="A0A444U631"/>
<dbReference type="InterPro" id="IPR046873">
    <property type="entry name" value="HisK-N-like"/>
</dbReference>